<evidence type="ECO:0000313" key="3">
    <source>
        <dbReference type="EMBL" id="KAG1779127.1"/>
    </source>
</evidence>
<gene>
    <name evidence="3" type="ORF">EV702DRAFT_1277532</name>
</gene>
<feature type="transmembrane region" description="Helical" evidence="1">
    <location>
        <begin position="209"/>
        <end position="230"/>
    </location>
</feature>
<feature type="transmembrane region" description="Helical" evidence="1">
    <location>
        <begin position="122"/>
        <end position="144"/>
    </location>
</feature>
<protein>
    <recommendedName>
        <fullName evidence="2">DUF6533 domain-containing protein</fullName>
    </recommendedName>
</protein>
<evidence type="ECO:0000256" key="1">
    <source>
        <dbReference type="SAM" id="Phobius"/>
    </source>
</evidence>
<keyword evidence="4" id="KW-1185">Reference proteome</keyword>
<feature type="transmembrane region" description="Helical" evidence="1">
    <location>
        <begin position="251"/>
        <end position="273"/>
    </location>
</feature>
<keyword evidence="1" id="KW-0812">Transmembrane</keyword>
<organism evidence="3 4">
    <name type="scientific">Suillus placidus</name>
    <dbReference type="NCBI Taxonomy" id="48579"/>
    <lineage>
        <taxon>Eukaryota</taxon>
        <taxon>Fungi</taxon>
        <taxon>Dikarya</taxon>
        <taxon>Basidiomycota</taxon>
        <taxon>Agaricomycotina</taxon>
        <taxon>Agaricomycetes</taxon>
        <taxon>Agaricomycetidae</taxon>
        <taxon>Boletales</taxon>
        <taxon>Suillineae</taxon>
        <taxon>Suillaceae</taxon>
        <taxon>Suillus</taxon>
    </lineage>
</organism>
<dbReference type="Pfam" id="PF20151">
    <property type="entry name" value="DUF6533"/>
    <property type="match status" value="1"/>
</dbReference>
<dbReference type="AlphaFoldDB" id="A0A9P6ZZR9"/>
<accession>A0A9P6ZZR9</accession>
<sequence length="375" mass="42256">MYVFFWLRPSVLQTAVKRWTHNNFATLTHRPSNMMLISNDPSWWPLILSFRNSSYFVVASSTAMVYDWALMFGQEIELVWRPRWSLMTLIYLGVRYAGMPYIVLSTLRVLPQVSTTDQVRDIIYAALNGLVMVVNAILGVVMITRLHAMYLGSSRMLMILVVIFVPVQVTCGVMVAIAAIHTPGEEYILSGTYQCTYDWEGNARTLDCMAWALNTMWEALALCLALWVAVKHFRGLRRLSNLSTIDDLFPVLMKTHAAYFVSFAAVSCFQLVYDSSTINESAMGYVFAVIQSLWSLQLFVLGPRLILSIREYHAKLIADSNGETSISMIAFQEDVHVLSSISPGQLTVMHSTGDILSDDHLITTQTSSLACTRLE</sequence>
<dbReference type="OrthoDB" id="2675269at2759"/>
<dbReference type="EMBL" id="JABBWD010000013">
    <property type="protein sequence ID" value="KAG1779127.1"/>
    <property type="molecule type" value="Genomic_DNA"/>
</dbReference>
<proteinExistence type="predicted"/>
<keyword evidence="1" id="KW-0472">Membrane</keyword>
<feature type="domain" description="DUF6533" evidence="2">
    <location>
        <begin position="55"/>
        <end position="99"/>
    </location>
</feature>
<evidence type="ECO:0000313" key="4">
    <source>
        <dbReference type="Proteomes" id="UP000714275"/>
    </source>
</evidence>
<feature type="transmembrane region" description="Helical" evidence="1">
    <location>
        <begin position="156"/>
        <end position="180"/>
    </location>
</feature>
<dbReference type="InterPro" id="IPR045340">
    <property type="entry name" value="DUF6533"/>
</dbReference>
<evidence type="ECO:0000259" key="2">
    <source>
        <dbReference type="Pfam" id="PF20151"/>
    </source>
</evidence>
<feature type="transmembrane region" description="Helical" evidence="1">
    <location>
        <begin position="285"/>
        <end position="307"/>
    </location>
</feature>
<feature type="transmembrane region" description="Helical" evidence="1">
    <location>
        <begin position="53"/>
        <end position="72"/>
    </location>
</feature>
<reference evidence="3" key="1">
    <citation type="journal article" date="2020" name="New Phytol.">
        <title>Comparative genomics reveals dynamic genome evolution in host specialist ectomycorrhizal fungi.</title>
        <authorList>
            <person name="Lofgren L.A."/>
            <person name="Nguyen N.H."/>
            <person name="Vilgalys R."/>
            <person name="Ruytinx J."/>
            <person name="Liao H.L."/>
            <person name="Branco S."/>
            <person name="Kuo A."/>
            <person name="LaButti K."/>
            <person name="Lipzen A."/>
            <person name="Andreopoulos W."/>
            <person name="Pangilinan J."/>
            <person name="Riley R."/>
            <person name="Hundley H."/>
            <person name="Na H."/>
            <person name="Barry K."/>
            <person name="Grigoriev I.V."/>
            <person name="Stajich J.E."/>
            <person name="Kennedy P.G."/>
        </authorList>
    </citation>
    <scope>NUCLEOTIDE SEQUENCE</scope>
    <source>
        <strain evidence="3">DOB743</strain>
    </source>
</reference>
<dbReference type="Proteomes" id="UP000714275">
    <property type="component" value="Unassembled WGS sequence"/>
</dbReference>
<keyword evidence="1" id="KW-1133">Transmembrane helix</keyword>
<name>A0A9P6ZZR9_9AGAM</name>
<feature type="transmembrane region" description="Helical" evidence="1">
    <location>
        <begin position="84"/>
        <end position="102"/>
    </location>
</feature>
<comment type="caution">
    <text evidence="3">The sequence shown here is derived from an EMBL/GenBank/DDBJ whole genome shotgun (WGS) entry which is preliminary data.</text>
</comment>